<protein>
    <submittedName>
        <fullName evidence="4">GNAT family N-acetyltransferase</fullName>
    </submittedName>
</protein>
<reference evidence="4 5" key="1">
    <citation type="submission" date="2018-05" db="EMBL/GenBank/DDBJ databases">
        <title>Mucilaginibacter hurinus sp. nov., isolated from briquette warehouse soil.</title>
        <authorList>
            <person name="Choi L."/>
        </authorList>
    </citation>
    <scope>NUCLEOTIDE SEQUENCE [LARGE SCALE GENOMIC DNA]</scope>
    <source>
        <strain evidence="4 5">ZR32</strain>
    </source>
</reference>
<evidence type="ECO:0000259" key="3">
    <source>
        <dbReference type="PROSITE" id="PS51186"/>
    </source>
</evidence>
<gene>
    <name evidence="4" type="ORF">DJ568_14105</name>
</gene>
<evidence type="ECO:0000313" key="4">
    <source>
        <dbReference type="EMBL" id="RCH54017.1"/>
    </source>
</evidence>
<proteinExistence type="predicted"/>
<feature type="domain" description="N-acetyltransferase" evidence="3">
    <location>
        <begin position="7"/>
        <end position="144"/>
    </location>
</feature>
<keyword evidence="2" id="KW-0012">Acyltransferase</keyword>
<sequence>MHAAPKIQVNKASSDKDLQAVFSIRRTVFVDEQNCPPELEWGFEDESTHFLAMAEGEPAGAARWRKTANGYKLERFAVLKRYRGKGVAQALVQAVLNDLPADADYIYLNAQIPAIRLYAKFGFKQTGPQFDEAGIQHYKMVSEK</sequence>
<dbReference type="PROSITE" id="PS51186">
    <property type="entry name" value="GNAT"/>
    <property type="match status" value="1"/>
</dbReference>
<dbReference type="SUPFAM" id="SSF55729">
    <property type="entry name" value="Acyl-CoA N-acyltransferases (Nat)"/>
    <property type="match status" value="1"/>
</dbReference>
<dbReference type="GO" id="GO:0016747">
    <property type="term" value="F:acyltransferase activity, transferring groups other than amino-acyl groups"/>
    <property type="evidence" value="ECO:0007669"/>
    <property type="project" value="InterPro"/>
</dbReference>
<dbReference type="PANTHER" id="PTHR43420:SF47">
    <property type="entry name" value="N-ACETYLTRANSFERASE DOMAIN-CONTAINING PROTEIN"/>
    <property type="match status" value="1"/>
</dbReference>
<dbReference type="InterPro" id="IPR050680">
    <property type="entry name" value="YpeA/RimI_acetyltransf"/>
</dbReference>
<dbReference type="RefSeq" id="WP_114005942.1">
    <property type="nucleotide sequence ID" value="NZ_QGDC01000008.1"/>
</dbReference>
<dbReference type="Gene3D" id="3.40.630.30">
    <property type="match status" value="1"/>
</dbReference>
<dbReference type="InterPro" id="IPR000182">
    <property type="entry name" value="GNAT_dom"/>
</dbReference>
<accession>A0A367GKL2</accession>
<keyword evidence="1 4" id="KW-0808">Transferase</keyword>
<name>A0A367GKL2_9SPHI</name>
<dbReference type="EMBL" id="QGDC01000008">
    <property type="protein sequence ID" value="RCH54017.1"/>
    <property type="molecule type" value="Genomic_DNA"/>
</dbReference>
<dbReference type="Pfam" id="PF13673">
    <property type="entry name" value="Acetyltransf_10"/>
    <property type="match status" value="1"/>
</dbReference>
<evidence type="ECO:0000256" key="2">
    <source>
        <dbReference type="ARBA" id="ARBA00023315"/>
    </source>
</evidence>
<dbReference type="CDD" id="cd04301">
    <property type="entry name" value="NAT_SF"/>
    <property type="match status" value="1"/>
</dbReference>
<dbReference type="Proteomes" id="UP000253209">
    <property type="component" value="Unassembled WGS sequence"/>
</dbReference>
<comment type="caution">
    <text evidence="4">The sequence shown here is derived from an EMBL/GenBank/DDBJ whole genome shotgun (WGS) entry which is preliminary data.</text>
</comment>
<evidence type="ECO:0000313" key="5">
    <source>
        <dbReference type="Proteomes" id="UP000253209"/>
    </source>
</evidence>
<evidence type="ECO:0000256" key="1">
    <source>
        <dbReference type="ARBA" id="ARBA00022679"/>
    </source>
</evidence>
<dbReference type="PANTHER" id="PTHR43420">
    <property type="entry name" value="ACETYLTRANSFERASE"/>
    <property type="match status" value="1"/>
</dbReference>
<dbReference type="OrthoDB" id="9796171at2"/>
<keyword evidence="5" id="KW-1185">Reference proteome</keyword>
<dbReference type="AlphaFoldDB" id="A0A367GKL2"/>
<dbReference type="InterPro" id="IPR016181">
    <property type="entry name" value="Acyl_CoA_acyltransferase"/>
</dbReference>
<organism evidence="4 5">
    <name type="scientific">Mucilaginibacter hurinus</name>
    <dbReference type="NCBI Taxonomy" id="2201324"/>
    <lineage>
        <taxon>Bacteria</taxon>
        <taxon>Pseudomonadati</taxon>
        <taxon>Bacteroidota</taxon>
        <taxon>Sphingobacteriia</taxon>
        <taxon>Sphingobacteriales</taxon>
        <taxon>Sphingobacteriaceae</taxon>
        <taxon>Mucilaginibacter</taxon>
    </lineage>
</organism>